<dbReference type="Proteomes" id="UP000059542">
    <property type="component" value="Chromosome"/>
</dbReference>
<dbReference type="STRING" id="1411621.AUC43_03725"/>
<accession>A0A0U4A7U6</accession>
<evidence type="ECO:0000313" key="2">
    <source>
        <dbReference type="EMBL" id="ALW84284.1"/>
    </source>
</evidence>
<dbReference type="PANTHER" id="PTHR23150">
    <property type="entry name" value="SULFATASE MODIFYING FACTOR 1, 2"/>
    <property type="match status" value="1"/>
</dbReference>
<dbReference type="PANTHER" id="PTHR23150:SF19">
    <property type="entry name" value="FORMYLGLYCINE-GENERATING ENZYME"/>
    <property type="match status" value="1"/>
</dbReference>
<dbReference type="RefSeq" id="WP_068190106.1">
    <property type="nucleotide sequence ID" value="NZ_CP013909.1"/>
</dbReference>
<dbReference type="GO" id="GO:0120147">
    <property type="term" value="F:formylglycine-generating oxidase activity"/>
    <property type="evidence" value="ECO:0007669"/>
    <property type="project" value="TreeGrafter"/>
</dbReference>
<keyword evidence="2" id="KW-0449">Lipoprotein</keyword>
<dbReference type="PROSITE" id="PS51257">
    <property type="entry name" value="PROKAR_LIPOPROTEIN"/>
    <property type="match status" value="1"/>
</dbReference>
<dbReference type="InterPro" id="IPR005532">
    <property type="entry name" value="SUMF_dom"/>
</dbReference>
<proteinExistence type="predicted"/>
<dbReference type="InterPro" id="IPR016187">
    <property type="entry name" value="CTDL_fold"/>
</dbReference>
<keyword evidence="3" id="KW-1185">Reference proteome</keyword>
<organism evidence="2 3">
    <name type="scientific">Hymenobacter sedentarius</name>
    <dbReference type="NCBI Taxonomy" id="1411621"/>
    <lineage>
        <taxon>Bacteria</taxon>
        <taxon>Pseudomonadati</taxon>
        <taxon>Bacteroidota</taxon>
        <taxon>Cytophagia</taxon>
        <taxon>Cytophagales</taxon>
        <taxon>Hymenobacteraceae</taxon>
        <taxon>Hymenobacter</taxon>
    </lineage>
</organism>
<dbReference type="Gene3D" id="3.90.1580.10">
    <property type="entry name" value="paralog of FGE (formylglycine-generating enzyme)"/>
    <property type="match status" value="1"/>
</dbReference>
<dbReference type="SUPFAM" id="SSF56436">
    <property type="entry name" value="C-type lectin-like"/>
    <property type="match status" value="1"/>
</dbReference>
<protein>
    <submittedName>
        <fullName evidence="2">Gliding motility lipoprotein GldK</fullName>
    </submittedName>
</protein>
<dbReference type="KEGG" id="hyg:AUC43_03725"/>
<sequence length="339" mass="38178">MNKLLAISLFAISGALLGGCGFGKGPQGELVGSDDRPIFNPQEVPFGMVPCPGGTFHMGQTDQDISASMVNMNKQVTIAGFYMDETEITNNEYRQFMDNIKQDSLDVLGEEYVMTELYPDTTVWVRDFTYHMGDPLLEYYYTHPAFDDYPVVGVDWFAAKYFCNWRTKFRNAAREESGYANDPNFRLPSEAEWEYAARGGRDLATYPWGGPYLRNTKGCMLANFKPGRGDYASDGFAYTAEVGSFFPNDFGLYDMAGNVSEWCDDAYMEASVPVVWDLNPTNPDDNEPRKVVRGGSWKDIAYFLETGTRNFEYQDSARSYIGFRCSMIQIGMGSNNSLN</sequence>
<evidence type="ECO:0000259" key="1">
    <source>
        <dbReference type="Pfam" id="PF03781"/>
    </source>
</evidence>
<dbReference type="AlphaFoldDB" id="A0A0U4A7U6"/>
<gene>
    <name evidence="2" type="ORF">AUC43_03725</name>
</gene>
<reference evidence="2 3" key="1">
    <citation type="submission" date="2015-12" db="EMBL/GenBank/DDBJ databases">
        <authorList>
            <person name="Shamseldin A."/>
            <person name="Moawad H."/>
            <person name="Abd El-Rahim W.M."/>
            <person name="Sadowsky M.J."/>
        </authorList>
    </citation>
    <scope>NUCLEOTIDE SEQUENCE [LARGE SCALE GENOMIC DNA]</scope>
    <source>
        <strain evidence="2 3">DG5B</strain>
    </source>
</reference>
<dbReference type="OrthoDB" id="1491336at2"/>
<evidence type="ECO:0000313" key="3">
    <source>
        <dbReference type="Proteomes" id="UP000059542"/>
    </source>
</evidence>
<feature type="domain" description="Sulfatase-modifying factor enzyme-like" evidence="1">
    <location>
        <begin position="47"/>
        <end position="325"/>
    </location>
</feature>
<dbReference type="InterPro" id="IPR042095">
    <property type="entry name" value="SUMF_sf"/>
</dbReference>
<dbReference type="InterPro" id="IPR051043">
    <property type="entry name" value="Sulfatase_Mod_Factor_Kinase"/>
</dbReference>
<name>A0A0U4A7U6_9BACT</name>
<dbReference type="Pfam" id="PF03781">
    <property type="entry name" value="FGE-sulfatase"/>
    <property type="match status" value="1"/>
</dbReference>
<dbReference type="EMBL" id="CP013909">
    <property type="protein sequence ID" value="ALW84284.1"/>
    <property type="molecule type" value="Genomic_DNA"/>
</dbReference>